<feature type="domain" description="Glycosyltransferase 2-like" evidence="1">
    <location>
        <begin position="33"/>
        <end position="145"/>
    </location>
</feature>
<dbReference type="InterPro" id="IPR001173">
    <property type="entry name" value="Glyco_trans_2-like"/>
</dbReference>
<evidence type="ECO:0000313" key="3">
    <source>
        <dbReference type="Proteomes" id="UP000031433"/>
    </source>
</evidence>
<keyword evidence="2" id="KW-0808">Transferase</keyword>
<sequence length="300" mass="33731">MRTALLQNLFSLFPFDLHGDCDVPSARDGIRVSCIINFYGRLNVLAGILWSLAQQDFPRSAFEVILVEDRGGSDEGRALAEEFSSCLPIAYAPLDKQYGLMGYSRNFGLERSRGEFILFLDDDTIILQDDFLKTMVAYFDAQPGVSAIMPHGEASFAFVDDRYDFHDPFFMTSRCTAYRRTVLASLGGFMSSFIGQEDVEFVIRFHAAGNRCAAVPQLAYRHPPLYVTNLGKPMAVGSSFYGIRKRYPLVTWLLAVVNCSRHLPLVLAPSRKYREMGRFGLGFLWGVLTAPFRSGSLTYR</sequence>
<dbReference type="PANTHER" id="PTHR22916">
    <property type="entry name" value="GLYCOSYLTRANSFERASE"/>
    <property type="match status" value="1"/>
</dbReference>
<comment type="caution">
    <text evidence="2">The sequence shown here is derived from an EMBL/GenBank/DDBJ whole genome shotgun (WGS) entry which is preliminary data.</text>
</comment>
<dbReference type="Proteomes" id="UP000031433">
    <property type="component" value="Unassembled WGS sequence"/>
</dbReference>
<accession>A0A0C1U423</accession>
<protein>
    <submittedName>
        <fullName evidence="2">Glycosyl transferase</fullName>
    </submittedName>
</protein>
<dbReference type="PANTHER" id="PTHR22916:SF64">
    <property type="entry name" value="TRANSFERASE, PUTATIVE-RELATED"/>
    <property type="match status" value="1"/>
</dbReference>
<organism evidence="2 3">
    <name type="scientific">Geobacter soli</name>
    <dbReference type="NCBI Taxonomy" id="1510391"/>
    <lineage>
        <taxon>Bacteria</taxon>
        <taxon>Pseudomonadati</taxon>
        <taxon>Thermodesulfobacteriota</taxon>
        <taxon>Desulfuromonadia</taxon>
        <taxon>Geobacterales</taxon>
        <taxon>Geobacteraceae</taxon>
        <taxon>Geobacter</taxon>
    </lineage>
</organism>
<gene>
    <name evidence="2" type="ORF">SE37_07665</name>
</gene>
<dbReference type="Gene3D" id="3.90.550.10">
    <property type="entry name" value="Spore Coat Polysaccharide Biosynthesis Protein SpsA, Chain A"/>
    <property type="match status" value="1"/>
</dbReference>
<reference evidence="2 3" key="1">
    <citation type="submission" date="2015-01" db="EMBL/GenBank/DDBJ databases">
        <title>Genome sequence of the anaerobic bacterium Geobacter soli GSS01, a dissimilatory Fe(III) reducer from soil.</title>
        <authorList>
            <person name="Yang G."/>
            <person name="Zhou S."/>
        </authorList>
    </citation>
    <scope>NUCLEOTIDE SEQUENCE [LARGE SCALE GENOMIC DNA]</scope>
    <source>
        <strain evidence="2 3">GSS01</strain>
    </source>
</reference>
<dbReference type="AlphaFoldDB" id="A0A0C1U423"/>
<dbReference type="Pfam" id="PF00535">
    <property type="entry name" value="Glycos_transf_2"/>
    <property type="match status" value="1"/>
</dbReference>
<dbReference type="EMBL" id="JXBL01000001">
    <property type="protein sequence ID" value="KIE42510.1"/>
    <property type="molecule type" value="Genomic_DNA"/>
</dbReference>
<dbReference type="SUPFAM" id="SSF53448">
    <property type="entry name" value="Nucleotide-diphospho-sugar transferases"/>
    <property type="match status" value="1"/>
</dbReference>
<dbReference type="RefSeq" id="WP_039645143.1">
    <property type="nucleotide sequence ID" value="NZ_JXBL01000001.1"/>
</dbReference>
<keyword evidence="3" id="KW-1185">Reference proteome</keyword>
<evidence type="ECO:0000313" key="2">
    <source>
        <dbReference type="EMBL" id="KIE42510.1"/>
    </source>
</evidence>
<name>A0A0C1U423_9BACT</name>
<dbReference type="GO" id="GO:0016758">
    <property type="term" value="F:hexosyltransferase activity"/>
    <property type="evidence" value="ECO:0007669"/>
    <property type="project" value="UniProtKB-ARBA"/>
</dbReference>
<dbReference type="InterPro" id="IPR029044">
    <property type="entry name" value="Nucleotide-diphossugar_trans"/>
</dbReference>
<dbReference type="CDD" id="cd00761">
    <property type="entry name" value="Glyco_tranf_GTA_type"/>
    <property type="match status" value="1"/>
</dbReference>
<evidence type="ECO:0000259" key="1">
    <source>
        <dbReference type="Pfam" id="PF00535"/>
    </source>
</evidence>
<proteinExistence type="predicted"/>